<name>A0ABP6QC22_9ACTN</name>
<dbReference type="Proteomes" id="UP001501237">
    <property type="component" value="Unassembled WGS sequence"/>
</dbReference>
<accession>A0ABP6QC22</accession>
<comment type="caution">
    <text evidence="2">The sequence shown here is derived from an EMBL/GenBank/DDBJ whole genome shotgun (WGS) entry which is preliminary data.</text>
</comment>
<evidence type="ECO:0000313" key="3">
    <source>
        <dbReference type="Proteomes" id="UP001501237"/>
    </source>
</evidence>
<evidence type="ECO:0000259" key="1">
    <source>
        <dbReference type="Pfam" id="PF09084"/>
    </source>
</evidence>
<dbReference type="InterPro" id="IPR015168">
    <property type="entry name" value="SsuA/THI5"/>
</dbReference>
<gene>
    <name evidence="2" type="ORF">GCM10010468_42410</name>
</gene>
<dbReference type="EMBL" id="BAAAUV010000010">
    <property type="protein sequence ID" value="GAA3218739.1"/>
    <property type="molecule type" value="Genomic_DNA"/>
</dbReference>
<protein>
    <recommendedName>
        <fullName evidence="1">SsuA/THI5-like domain-containing protein</fullName>
    </recommendedName>
</protein>
<dbReference type="PANTHER" id="PTHR30024">
    <property type="entry name" value="ALIPHATIC SULFONATES-BINDING PROTEIN-RELATED"/>
    <property type="match status" value="1"/>
</dbReference>
<feature type="domain" description="SsuA/THI5-like" evidence="1">
    <location>
        <begin position="42"/>
        <end position="253"/>
    </location>
</feature>
<reference evidence="3" key="1">
    <citation type="journal article" date="2019" name="Int. J. Syst. Evol. Microbiol.">
        <title>The Global Catalogue of Microorganisms (GCM) 10K type strain sequencing project: providing services to taxonomists for standard genome sequencing and annotation.</title>
        <authorList>
            <consortium name="The Broad Institute Genomics Platform"/>
            <consortium name="The Broad Institute Genome Sequencing Center for Infectious Disease"/>
            <person name="Wu L."/>
            <person name="Ma J."/>
        </authorList>
    </citation>
    <scope>NUCLEOTIDE SEQUENCE [LARGE SCALE GENOMIC DNA]</scope>
    <source>
        <strain evidence="3">JCM 9377</strain>
    </source>
</reference>
<sequence length="314" mass="32452">MAAALLLSITAAACSSGDTGESHDGPLRIVINSGATPPILPLVAEKNGDFTRQGLQVKITALPSTSITTFAPALGRQYDIAWGTPADVIAAKAQGHDLTVIASAYVDSTEHSQAQIFAAKGRKITSFAGLGGKRIATPSLSGTLYLSVVTALRKAGIGTKAVTLVEVPFPNMLDQLNAGRVDAIATIQPFIGGTKAAGHTPLGDPFLSVASPAVTGMWTADRAWAAKNPDKVAKFVDGMDAADSWVASHDSEARAFLAATLKLPPQLIAGMPLPDWKSAITPDDLTPWIDAVEASGQVNGKLPKATDLVVQRAG</sequence>
<keyword evidence="3" id="KW-1185">Reference proteome</keyword>
<proteinExistence type="predicted"/>
<dbReference type="SUPFAM" id="SSF53850">
    <property type="entry name" value="Periplasmic binding protein-like II"/>
    <property type="match status" value="1"/>
</dbReference>
<organism evidence="2 3">
    <name type="scientific">Actinocorallia longicatena</name>
    <dbReference type="NCBI Taxonomy" id="111803"/>
    <lineage>
        <taxon>Bacteria</taxon>
        <taxon>Bacillati</taxon>
        <taxon>Actinomycetota</taxon>
        <taxon>Actinomycetes</taxon>
        <taxon>Streptosporangiales</taxon>
        <taxon>Thermomonosporaceae</taxon>
        <taxon>Actinocorallia</taxon>
    </lineage>
</organism>
<dbReference type="Pfam" id="PF09084">
    <property type="entry name" value="NMT1"/>
    <property type="match status" value="1"/>
</dbReference>
<dbReference type="Gene3D" id="3.40.190.10">
    <property type="entry name" value="Periplasmic binding protein-like II"/>
    <property type="match status" value="2"/>
</dbReference>
<evidence type="ECO:0000313" key="2">
    <source>
        <dbReference type="EMBL" id="GAA3218739.1"/>
    </source>
</evidence>